<sequence length="114" mass="13605">MLRKEPETQEENEDVKNLILELQQRIEVLEKENNVMKVEIEDRDKKIQEKKLMIVELHQNVESLQNELSGYRKQSADYTDTEKETCGLHFEVEMLKEDIIENQIEIVGCMLRRT</sequence>
<keyword evidence="2" id="KW-1185">Reference proteome</keyword>
<evidence type="ECO:0000313" key="1">
    <source>
        <dbReference type="EMBL" id="KAI8569579.1"/>
    </source>
</evidence>
<dbReference type="Proteomes" id="UP001062846">
    <property type="component" value="Chromosome 2"/>
</dbReference>
<comment type="caution">
    <text evidence="1">The sequence shown here is derived from an EMBL/GenBank/DDBJ whole genome shotgun (WGS) entry which is preliminary data.</text>
</comment>
<reference evidence="1" key="1">
    <citation type="submission" date="2022-02" db="EMBL/GenBank/DDBJ databases">
        <title>Plant Genome Project.</title>
        <authorList>
            <person name="Zhang R.-G."/>
        </authorList>
    </citation>
    <scope>NUCLEOTIDE SEQUENCE</scope>
    <source>
        <strain evidence="1">AT1</strain>
    </source>
</reference>
<evidence type="ECO:0000313" key="2">
    <source>
        <dbReference type="Proteomes" id="UP001062846"/>
    </source>
</evidence>
<accession>A0ACC0PWQ4</accession>
<protein>
    <submittedName>
        <fullName evidence="1">Uncharacterized protein</fullName>
    </submittedName>
</protein>
<name>A0ACC0PWQ4_RHOML</name>
<organism evidence="1 2">
    <name type="scientific">Rhododendron molle</name>
    <name type="common">Chinese azalea</name>
    <name type="synonym">Azalea mollis</name>
    <dbReference type="NCBI Taxonomy" id="49168"/>
    <lineage>
        <taxon>Eukaryota</taxon>
        <taxon>Viridiplantae</taxon>
        <taxon>Streptophyta</taxon>
        <taxon>Embryophyta</taxon>
        <taxon>Tracheophyta</taxon>
        <taxon>Spermatophyta</taxon>
        <taxon>Magnoliopsida</taxon>
        <taxon>eudicotyledons</taxon>
        <taxon>Gunneridae</taxon>
        <taxon>Pentapetalae</taxon>
        <taxon>asterids</taxon>
        <taxon>Ericales</taxon>
        <taxon>Ericaceae</taxon>
        <taxon>Ericoideae</taxon>
        <taxon>Rhodoreae</taxon>
        <taxon>Rhododendron</taxon>
    </lineage>
</organism>
<gene>
    <name evidence="1" type="ORF">RHMOL_Rhmol02G0289000</name>
</gene>
<proteinExistence type="predicted"/>
<dbReference type="EMBL" id="CM046389">
    <property type="protein sequence ID" value="KAI8569579.1"/>
    <property type="molecule type" value="Genomic_DNA"/>
</dbReference>